<evidence type="ECO:0000313" key="1">
    <source>
        <dbReference type="EMBL" id="CAH1428791.1"/>
    </source>
</evidence>
<gene>
    <name evidence="1" type="ORF">LVIROSA_LOCUS15697</name>
</gene>
<sequence>MFEASTTFFLLLCASHLYSSDDHLPSHPHDFSCTAIRLLQTNQVHTLRFLPFQLQFEGISVSCFILFFFPSSFNRMFRLKQQDQFHLLQQSLAFKAVRGDGGQESDCGTKIGSAGLTHDKTTFQFQFSVQKGSVSSDSRYICWIFKKPYEEFVPGS</sequence>
<organism evidence="1 2">
    <name type="scientific">Lactuca virosa</name>
    <dbReference type="NCBI Taxonomy" id="75947"/>
    <lineage>
        <taxon>Eukaryota</taxon>
        <taxon>Viridiplantae</taxon>
        <taxon>Streptophyta</taxon>
        <taxon>Embryophyta</taxon>
        <taxon>Tracheophyta</taxon>
        <taxon>Spermatophyta</taxon>
        <taxon>Magnoliopsida</taxon>
        <taxon>eudicotyledons</taxon>
        <taxon>Gunneridae</taxon>
        <taxon>Pentapetalae</taxon>
        <taxon>asterids</taxon>
        <taxon>campanulids</taxon>
        <taxon>Asterales</taxon>
        <taxon>Asteraceae</taxon>
        <taxon>Cichorioideae</taxon>
        <taxon>Cichorieae</taxon>
        <taxon>Lactucinae</taxon>
        <taxon>Lactuca</taxon>
    </lineage>
</organism>
<keyword evidence="2" id="KW-1185">Reference proteome</keyword>
<reference evidence="1 2" key="1">
    <citation type="submission" date="2022-01" db="EMBL/GenBank/DDBJ databases">
        <authorList>
            <person name="Xiong W."/>
            <person name="Schranz E."/>
        </authorList>
    </citation>
    <scope>NUCLEOTIDE SEQUENCE [LARGE SCALE GENOMIC DNA]</scope>
</reference>
<comment type="caution">
    <text evidence="1">The sequence shown here is derived from an EMBL/GenBank/DDBJ whole genome shotgun (WGS) entry which is preliminary data.</text>
</comment>
<proteinExistence type="predicted"/>
<protein>
    <submittedName>
        <fullName evidence="1">Uncharacterized protein</fullName>
    </submittedName>
</protein>
<name>A0AAU9MTB6_9ASTR</name>
<dbReference type="EMBL" id="CAKMRJ010002223">
    <property type="protein sequence ID" value="CAH1428791.1"/>
    <property type="molecule type" value="Genomic_DNA"/>
</dbReference>
<evidence type="ECO:0000313" key="2">
    <source>
        <dbReference type="Proteomes" id="UP001157418"/>
    </source>
</evidence>
<dbReference type="AlphaFoldDB" id="A0AAU9MTB6"/>
<dbReference type="Proteomes" id="UP001157418">
    <property type="component" value="Unassembled WGS sequence"/>
</dbReference>
<accession>A0AAU9MTB6</accession>